<dbReference type="EMBL" id="BMAW01126789">
    <property type="protein sequence ID" value="GFU18295.1"/>
    <property type="molecule type" value="Genomic_DNA"/>
</dbReference>
<evidence type="ECO:0000313" key="9">
    <source>
        <dbReference type="Proteomes" id="UP000887013"/>
    </source>
</evidence>
<dbReference type="Gene3D" id="2.30.36.70">
    <property type="entry name" value="Actin, Chain A, domain 2"/>
    <property type="match status" value="1"/>
</dbReference>
<dbReference type="GO" id="GO:0005856">
    <property type="term" value="C:cytoskeleton"/>
    <property type="evidence" value="ECO:0007669"/>
    <property type="project" value="UniProtKB-SubCell"/>
</dbReference>
<sequence length="492" mass="56654">MEISLPTDATKEDMKWVSIMDFWPPSSSLLVMIVCSIYNSRSTSATPSRSQLFSKKCCQQHMNYRRAKIQLSFYTGLTLASLCSPNVFIIMPSVSEMASNVFVLDNGGYTIKAGFSTDSEPRIIPNCITKAKSERRRQFVGNQLDECKDFSGLYYAYPTQRGYMVNWDIEKQVWDHVFSTDHFSVDFKETCMIVTEPYFNFVAMQESMIEILFEDYKFHSIYRVNAGTLSAYKSQRTSSELCCLVVDSGFSFTHIIPYIKGKKLKNSTRRIDVGGKILTNHLKEIISYRQLNVMDETYVMNQVKEDVCYVSTDFWNDLKKAQLRSKENTIVRDYVLPDYTVIRRGYVRPLEETTGKAKENEQLIRMNNERFMVPEILFHPSDVNIREMGISEAIVHVIESCPEEIQPHLYKNIVLTGGNACFPGFKERVYNDVRSEAPSLCDVKIILPENPVTNAWEGGTLIPSDPEFHKLIVTRKQFEENGINFCLEKFDV</sequence>
<evidence type="ECO:0000256" key="7">
    <source>
        <dbReference type="ARBA" id="ARBA00074635"/>
    </source>
</evidence>
<protein>
    <recommendedName>
        <fullName evidence="7">Actin-related protein 6</fullName>
    </recommendedName>
</protein>
<keyword evidence="9" id="KW-1185">Reference proteome</keyword>
<evidence type="ECO:0000313" key="8">
    <source>
        <dbReference type="EMBL" id="GFU18295.1"/>
    </source>
</evidence>
<comment type="subcellular location">
    <subcellularLocation>
        <location evidence="2">Cytoplasm</location>
        <location evidence="2">Cytoskeleton</location>
    </subcellularLocation>
    <subcellularLocation>
        <location evidence="1">Nucleus</location>
    </subcellularLocation>
</comment>
<dbReference type="FunFam" id="3.90.640.10:FF:000014">
    <property type="entry name" value="Putative actin-related protein 6"/>
    <property type="match status" value="1"/>
</dbReference>
<keyword evidence="6" id="KW-0539">Nucleus</keyword>
<dbReference type="Proteomes" id="UP000887013">
    <property type="component" value="Unassembled WGS sequence"/>
</dbReference>
<comment type="similarity">
    <text evidence="3">Belongs to the actin family. ARP6 subfamily.</text>
</comment>
<dbReference type="CDD" id="cd10210">
    <property type="entry name" value="ASKHA_NBD_Arp6"/>
    <property type="match status" value="1"/>
</dbReference>
<name>A0A8X6QKE9_NEPPI</name>
<dbReference type="Pfam" id="PF00022">
    <property type="entry name" value="Actin"/>
    <property type="match status" value="1"/>
</dbReference>
<comment type="caution">
    <text evidence="8">The sequence shown here is derived from an EMBL/GenBank/DDBJ whole genome shotgun (WGS) entry which is preliminary data.</text>
</comment>
<dbReference type="Gene3D" id="3.30.420.40">
    <property type="match status" value="2"/>
</dbReference>
<evidence type="ECO:0000256" key="5">
    <source>
        <dbReference type="ARBA" id="ARBA00023212"/>
    </source>
</evidence>
<dbReference type="OrthoDB" id="6220758at2759"/>
<dbReference type="Gene3D" id="3.90.640.10">
    <property type="entry name" value="Actin, Chain A, domain 4"/>
    <property type="match status" value="1"/>
</dbReference>
<reference evidence="8" key="1">
    <citation type="submission" date="2020-08" db="EMBL/GenBank/DDBJ databases">
        <title>Multicomponent nature underlies the extraordinary mechanical properties of spider dragline silk.</title>
        <authorList>
            <person name="Kono N."/>
            <person name="Nakamura H."/>
            <person name="Mori M."/>
            <person name="Yoshida Y."/>
            <person name="Ohtoshi R."/>
            <person name="Malay A.D."/>
            <person name="Moran D.A.P."/>
            <person name="Tomita M."/>
            <person name="Numata K."/>
            <person name="Arakawa K."/>
        </authorList>
    </citation>
    <scope>NUCLEOTIDE SEQUENCE</scope>
</reference>
<dbReference type="AlphaFoldDB" id="A0A8X6QKE9"/>
<accession>A0A8X6QKE9</accession>
<keyword evidence="5" id="KW-0206">Cytoskeleton</keyword>
<evidence type="ECO:0000256" key="6">
    <source>
        <dbReference type="ARBA" id="ARBA00023242"/>
    </source>
</evidence>
<keyword evidence="4" id="KW-0963">Cytoplasm</keyword>
<evidence type="ECO:0000256" key="3">
    <source>
        <dbReference type="ARBA" id="ARBA00005665"/>
    </source>
</evidence>
<dbReference type="FunFam" id="2.30.36.70:FF:000003">
    <property type="entry name" value="Actin-related protein 6"/>
    <property type="match status" value="1"/>
</dbReference>
<proteinExistence type="inferred from homology"/>
<gene>
    <name evidence="8" type="primary">ACTR6</name>
    <name evidence="8" type="ORF">NPIL_663431</name>
</gene>
<dbReference type="SMART" id="SM00268">
    <property type="entry name" value="ACTIN"/>
    <property type="match status" value="1"/>
</dbReference>
<evidence type="ECO:0000256" key="2">
    <source>
        <dbReference type="ARBA" id="ARBA00004245"/>
    </source>
</evidence>
<dbReference type="GO" id="GO:0005634">
    <property type="term" value="C:nucleus"/>
    <property type="evidence" value="ECO:0007669"/>
    <property type="project" value="UniProtKB-SubCell"/>
</dbReference>
<dbReference type="InterPro" id="IPR043129">
    <property type="entry name" value="ATPase_NBD"/>
</dbReference>
<dbReference type="InterPro" id="IPR004000">
    <property type="entry name" value="Actin"/>
</dbReference>
<evidence type="ECO:0000256" key="1">
    <source>
        <dbReference type="ARBA" id="ARBA00004123"/>
    </source>
</evidence>
<dbReference type="PANTHER" id="PTHR11937">
    <property type="entry name" value="ACTIN"/>
    <property type="match status" value="1"/>
</dbReference>
<dbReference type="SUPFAM" id="SSF53067">
    <property type="entry name" value="Actin-like ATPase domain"/>
    <property type="match status" value="2"/>
</dbReference>
<evidence type="ECO:0000256" key="4">
    <source>
        <dbReference type="ARBA" id="ARBA00022490"/>
    </source>
</evidence>
<organism evidence="8 9">
    <name type="scientific">Nephila pilipes</name>
    <name type="common">Giant wood spider</name>
    <name type="synonym">Nephila maculata</name>
    <dbReference type="NCBI Taxonomy" id="299642"/>
    <lineage>
        <taxon>Eukaryota</taxon>
        <taxon>Metazoa</taxon>
        <taxon>Ecdysozoa</taxon>
        <taxon>Arthropoda</taxon>
        <taxon>Chelicerata</taxon>
        <taxon>Arachnida</taxon>
        <taxon>Araneae</taxon>
        <taxon>Araneomorphae</taxon>
        <taxon>Entelegynae</taxon>
        <taxon>Araneoidea</taxon>
        <taxon>Nephilidae</taxon>
        <taxon>Nephila</taxon>
    </lineage>
</organism>